<name>A0A1B6GNT1_9HEMI</name>
<dbReference type="EMBL" id="GECZ01005685">
    <property type="protein sequence ID" value="JAS64084.1"/>
    <property type="molecule type" value="Transcribed_RNA"/>
</dbReference>
<feature type="non-terminal residue" evidence="2">
    <location>
        <position position="1"/>
    </location>
</feature>
<protein>
    <submittedName>
        <fullName evidence="2">Uncharacterized protein</fullName>
    </submittedName>
</protein>
<accession>A0A1B6GNT1</accession>
<organism evidence="2">
    <name type="scientific">Cuerna arida</name>
    <dbReference type="NCBI Taxonomy" id="1464854"/>
    <lineage>
        <taxon>Eukaryota</taxon>
        <taxon>Metazoa</taxon>
        <taxon>Ecdysozoa</taxon>
        <taxon>Arthropoda</taxon>
        <taxon>Hexapoda</taxon>
        <taxon>Insecta</taxon>
        <taxon>Pterygota</taxon>
        <taxon>Neoptera</taxon>
        <taxon>Paraneoptera</taxon>
        <taxon>Hemiptera</taxon>
        <taxon>Auchenorrhyncha</taxon>
        <taxon>Membracoidea</taxon>
        <taxon>Cicadellidae</taxon>
        <taxon>Cicadellinae</taxon>
        <taxon>Proconiini</taxon>
        <taxon>Cuerna</taxon>
    </lineage>
</organism>
<evidence type="ECO:0000313" key="2">
    <source>
        <dbReference type="EMBL" id="JAS64084.1"/>
    </source>
</evidence>
<sequence>LNSKLKGKDEDYEDFFMKHITFFKEHMKKNYNEEVTGSTKKPDSTACANLQSNSELKHNNPSSSEQNPLQTVTNITSLNTPFLGKVPNDIKKLKTQQKTKIYLRSRRHVKPLALTQY</sequence>
<feature type="region of interest" description="Disordered" evidence="1">
    <location>
        <begin position="33"/>
        <end position="70"/>
    </location>
</feature>
<feature type="compositionally biased region" description="Polar residues" evidence="1">
    <location>
        <begin position="46"/>
        <end position="70"/>
    </location>
</feature>
<proteinExistence type="predicted"/>
<dbReference type="AlphaFoldDB" id="A0A1B6GNT1"/>
<evidence type="ECO:0000256" key="1">
    <source>
        <dbReference type="SAM" id="MobiDB-lite"/>
    </source>
</evidence>
<reference evidence="2" key="1">
    <citation type="submission" date="2015-11" db="EMBL/GenBank/DDBJ databases">
        <title>De novo transcriptome assembly of four potential Pierce s Disease insect vectors from Arizona vineyards.</title>
        <authorList>
            <person name="Tassone E.E."/>
        </authorList>
    </citation>
    <scope>NUCLEOTIDE SEQUENCE</scope>
</reference>
<gene>
    <name evidence="2" type="ORF">g.587</name>
</gene>